<dbReference type="InterPro" id="IPR002346">
    <property type="entry name" value="Mopterin_DH_FAD-bd"/>
</dbReference>
<dbReference type="GO" id="GO:0043885">
    <property type="term" value="F:anaerobic carbon-monoxide dehydrogenase activity"/>
    <property type="evidence" value="ECO:0007669"/>
    <property type="project" value="UniProtKB-EC"/>
</dbReference>
<feature type="domain" description="FAD-binding PCMH-type" evidence="4">
    <location>
        <begin position="1"/>
        <end position="171"/>
    </location>
</feature>
<accession>A0A840ABS1</accession>
<evidence type="ECO:0000256" key="1">
    <source>
        <dbReference type="ARBA" id="ARBA00022630"/>
    </source>
</evidence>
<dbReference type="PANTHER" id="PTHR42659">
    <property type="entry name" value="XANTHINE DEHYDROGENASE SUBUNIT C-RELATED"/>
    <property type="match status" value="1"/>
</dbReference>
<sequence>MKPVAFEHATAATLDEARTLLAAGAKPLAGGQSLGPMLNLRLVRPERVVDIKRLPGLRGFTESATHLTLGAATTHAEIEDGRVPDVTNGLMRHVAQGIAYRAVRNRGTLGGSLAHADPAADWPSVMAALGATLLTSDGRRIPADGFLRAPFTTALDAGEIVTAVEIPRLPPGARWGYCKINRKIGEFAKAIGIATPGRLLAGAVEGPPTLLDRVEDIPARLPWLDPAAQRLAAIAVTRAQAMRDA</sequence>
<dbReference type="Proteomes" id="UP000553193">
    <property type="component" value="Unassembled WGS sequence"/>
</dbReference>
<proteinExistence type="predicted"/>
<organism evidence="5 6">
    <name type="scientific">Roseococcus suduntuyensis</name>
    <dbReference type="NCBI Taxonomy" id="455361"/>
    <lineage>
        <taxon>Bacteria</taxon>
        <taxon>Pseudomonadati</taxon>
        <taxon>Pseudomonadota</taxon>
        <taxon>Alphaproteobacteria</taxon>
        <taxon>Acetobacterales</taxon>
        <taxon>Roseomonadaceae</taxon>
        <taxon>Roseococcus</taxon>
    </lineage>
</organism>
<dbReference type="AlphaFoldDB" id="A0A840ABS1"/>
<dbReference type="InterPro" id="IPR016167">
    <property type="entry name" value="FAD-bd_PCMH_sub1"/>
</dbReference>
<dbReference type="Pfam" id="PF00941">
    <property type="entry name" value="FAD_binding_5"/>
    <property type="match status" value="1"/>
</dbReference>
<keyword evidence="2" id="KW-0274">FAD</keyword>
<keyword evidence="6" id="KW-1185">Reference proteome</keyword>
<evidence type="ECO:0000256" key="2">
    <source>
        <dbReference type="ARBA" id="ARBA00022827"/>
    </source>
</evidence>
<comment type="caution">
    <text evidence="5">The sequence shown here is derived from an EMBL/GenBank/DDBJ whole genome shotgun (WGS) entry which is preliminary data.</text>
</comment>
<name>A0A840ABS1_9PROT</name>
<evidence type="ECO:0000256" key="3">
    <source>
        <dbReference type="ARBA" id="ARBA00023002"/>
    </source>
</evidence>
<dbReference type="InterPro" id="IPR036318">
    <property type="entry name" value="FAD-bd_PCMH-like_sf"/>
</dbReference>
<dbReference type="EC" id="1.2.7.4" evidence="5"/>
<dbReference type="PANTHER" id="PTHR42659:SF2">
    <property type="entry name" value="XANTHINE DEHYDROGENASE SUBUNIT C-RELATED"/>
    <property type="match status" value="1"/>
</dbReference>
<reference evidence="5 6" key="1">
    <citation type="submission" date="2020-08" db="EMBL/GenBank/DDBJ databases">
        <title>Genomic Encyclopedia of Type Strains, Phase IV (KMG-IV): sequencing the most valuable type-strain genomes for metagenomic binning, comparative biology and taxonomic classification.</title>
        <authorList>
            <person name="Goeker M."/>
        </authorList>
    </citation>
    <scope>NUCLEOTIDE SEQUENCE [LARGE SCALE GENOMIC DNA]</scope>
    <source>
        <strain evidence="5 6">DSM 19979</strain>
    </source>
</reference>
<evidence type="ECO:0000259" key="4">
    <source>
        <dbReference type="PROSITE" id="PS51387"/>
    </source>
</evidence>
<dbReference type="Gene3D" id="3.30.43.10">
    <property type="entry name" value="Uridine Diphospho-n-acetylenolpyruvylglucosamine Reductase, domain 2"/>
    <property type="match status" value="1"/>
</dbReference>
<protein>
    <submittedName>
        <fullName evidence="5">Carbon-monoxide dehydrogenase medium subunit</fullName>
        <ecNumber evidence="5">1.2.7.4</ecNumber>
    </submittedName>
</protein>
<evidence type="ECO:0000313" key="5">
    <source>
        <dbReference type="EMBL" id="MBB3898537.1"/>
    </source>
</evidence>
<gene>
    <name evidence="5" type="ORF">GGQ83_001974</name>
</gene>
<dbReference type="RefSeq" id="WP_184383586.1">
    <property type="nucleotide sequence ID" value="NZ_JACIDJ010000002.1"/>
</dbReference>
<dbReference type="InterPro" id="IPR051312">
    <property type="entry name" value="Diverse_Substr_Oxidored"/>
</dbReference>
<keyword evidence="3 5" id="KW-0560">Oxidoreductase</keyword>
<keyword evidence="1" id="KW-0285">Flavoprotein</keyword>
<dbReference type="Gene3D" id="3.30.465.10">
    <property type="match status" value="1"/>
</dbReference>
<dbReference type="EMBL" id="JACIDJ010000002">
    <property type="protein sequence ID" value="MBB3898537.1"/>
    <property type="molecule type" value="Genomic_DNA"/>
</dbReference>
<dbReference type="PROSITE" id="PS51387">
    <property type="entry name" value="FAD_PCMH"/>
    <property type="match status" value="1"/>
</dbReference>
<dbReference type="SUPFAM" id="SSF56176">
    <property type="entry name" value="FAD-binding/transporter-associated domain-like"/>
    <property type="match status" value="1"/>
</dbReference>
<dbReference type="GO" id="GO:0071949">
    <property type="term" value="F:FAD binding"/>
    <property type="evidence" value="ECO:0007669"/>
    <property type="project" value="InterPro"/>
</dbReference>
<evidence type="ECO:0000313" key="6">
    <source>
        <dbReference type="Proteomes" id="UP000553193"/>
    </source>
</evidence>
<dbReference type="InterPro" id="IPR016169">
    <property type="entry name" value="FAD-bd_PCMH_sub2"/>
</dbReference>
<dbReference type="InterPro" id="IPR016166">
    <property type="entry name" value="FAD-bd_PCMH"/>
</dbReference>